<dbReference type="PANTHER" id="PTHR18829">
    <property type="entry name" value="PROTEIN YAE1 HOMOLOG"/>
    <property type="match status" value="1"/>
</dbReference>
<evidence type="ECO:0000256" key="6">
    <source>
        <dbReference type="ARBA" id="ARBA00017286"/>
    </source>
</evidence>
<dbReference type="GeneID" id="95979393"/>
<dbReference type="Proteomes" id="UP001562354">
    <property type="component" value="Unassembled WGS sequence"/>
</dbReference>
<evidence type="ECO:0000256" key="1">
    <source>
        <dbReference type="ARBA" id="ARBA00003836"/>
    </source>
</evidence>
<comment type="caution">
    <text evidence="12">The sequence shown here is derived from an EMBL/GenBank/DDBJ whole genome shotgun (WGS) entry which is preliminary data.</text>
</comment>
<keyword evidence="13" id="KW-1185">Reference proteome</keyword>
<evidence type="ECO:0000256" key="3">
    <source>
        <dbReference type="ARBA" id="ARBA00004496"/>
    </source>
</evidence>
<gene>
    <name evidence="12" type="ORF">AAFC00_005694</name>
</gene>
<dbReference type="EMBL" id="JBFMKM010000013">
    <property type="protein sequence ID" value="KAL1301441.1"/>
    <property type="molecule type" value="Genomic_DNA"/>
</dbReference>
<dbReference type="InterPro" id="IPR019191">
    <property type="entry name" value="Essential_protein_Yae1_N"/>
</dbReference>
<comment type="subunit">
    <text evidence="5">May form a complex with LTO1.</text>
</comment>
<organism evidence="12 13">
    <name type="scientific">Neodothiora populina</name>
    <dbReference type="NCBI Taxonomy" id="2781224"/>
    <lineage>
        <taxon>Eukaryota</taxon>
        <taxon>Fungi</taxon>
        <taxon>Dikarya</taxon>
        <taxon>Ascomycota</taxon>
        <taxon>Pezizomycotina</taxon>
        <taxon>Dothideomycetes</taxon>
        <taxon>Dothideomycetidae</taxon>
        <taxon>Dothideales</taxon>
        <taxon>Dothioraceae</taxon>
        <taxon>Neodothiora</taxon>
    </lineage>
</organism>
<dbReference type="RefSeq" id="XP_069197717.1">
    <property type="nucleotide sequence ID" value="XM_069345515.1"/>
</dbReference>
<evidence type="ECO:0000256" key="5">
    <source>
        <dbReference type="ARBA" id="ARBA00011427"/>
    </source>
</evidence>
<evidence type="ECO:0000256" key="4">
    <source>
        <dbReference type="ARBA" id="ARBA00007096"/>
    </source>
</evidence>
<reference evidence="12 13" key="1">
    <citation type="submission" date="2024-07" db="EMBL/GenBank/DDBJ databases">
        <title>Draft sequence of the Neodothiora populina.</title>
        <authorList>
            <person name="Drown D.D."/>
            <person name="Schuette U.S."/>
            <person name="Buechlein A.B."/>
            <person name="Rusch D.R."/>
            <person name="Winton L.W."/>
            <person name="Adams G.A."/>
        </authorList>
    </citation>
    <scope>NUCLEOTIDE SEQUENCE [LARGE SCALE GENOMIC DNA]</scope>
    <source>
        <strain evidence="12 13">CPC 39397</strain>
    </source>
</reference>
<name>A0ABR3P5V4_9PEZI</name>
<comment type="similarity">
    <text evidence="4">Belongs to the YAE1 family.</text>
</comment>
<feature type="domain" description="Essential protein Yae1 N-terminal" evidence="11">
    <location>
        <begin position="98"/>
        <end position="135"/>
    </location>
</feature>
<dbReference type="Pfam" id="PF09811">
    <property type="entry name" value="Yae1_N"/>
    <property type="match status" value="1"/>
</dbReference>
<keyword evidence="8" id="KW-0963">Cytoplasm</keyword>
<dbReference type="InterPro" id="IPR038881">
    <property type="entry name" value="Yae1-like"/>
</dbReference>
<evidence type="ECO:0000256" key="2">
    <source>
        <dbReference type="ARBA" id="ARBA00004123"/>
    </source>
</evidence>
<evidence type="ECO:0000313" key="13">
    <source>
        <dbReference type="Proteomes" id="UP001562354"/>
    </source>
</evidence>
<evidence type="ECO:0000259" key="11">
    <source>
        <dbReference type="Pfam" id="PF09811"/>
    </source>
</evidence>
<feature type="region of interest" description="Disordered" evidence="10">
    <location>
        <begin position="1"/>
        <end position="25"/>
    </location>
</feature>
<protein>
    <recommendedName>
        <fullName evidence="7">Protein YAE1</fullName>
    </recommendedName>
    <alternativeName>
        <fullName evidence="6">Protein yae1</fullName>
    </alternativeName>
</protein>
<sequence length="246" mass="26410">MLREVPGYSPHTMTSSGDQEEEAHFEPTTDALDDVFGSAPNSPLASAAVHIGNFENEDIDSADFDSLDATLAAAPQTRNAIGEHSDVPRLRSQHVTAGYRDGVASSKTVHVQSGFDEGFSLGAVIGLRSGYLLGALEGVVRAVNSDASASDEVKGSVREEFVRARGEMGLTELFGRRWFGPDGVWTFEVEGEREEGGEVTFREVAAAHPVLSKWAANVKALEQKFGLDLEGRARPGDEELTEESSL</sequence>
<comment type="subcellular location">
    <subcellularLocation>
        <location evidence="3">Cytoplasm</location>
    </subcellularLocation>
    <subcellularLocation>
        <location evidence="2">Nucleus</location>
    </subcellularLocation>
</comment>
<evidence type="ECO:0000256" key="8">
    <source>
        <dbReference type="ARBA" id="ARBA00022490"/>
    </source>
</evidence>
<comment type="function">
    <text evidence="1">The complex LTO1:YAE1 may function as a target specific adapter that probably recruits apo-RPLI1 to the cytosolic iron-sulfur protein assembly (CIA) complex machinery. May be required for biogenesis of the large ribosomal subunit and initiation of translation.</text>
</comment>
<evidence type="ECO:0000256" key="7">
    <source>
        <dbReference type="ARBA" id="ARBA00018400"/>
    </source>
</evidence>
<dbReference type="PANTHER" id="PTHR18829:SF0">
    <property type="entry name" value="PROTEIN YAE1 HOMOLOG"/>
    <property type="match status" value="1"/>
</dbReference>
<proteinExistence type="inferred from homology"/>
<evidence type="ECO:0000313" key="12">
    <source>
        <dbReference type="EMBL" id="KAL1301441.1"/>
    </source>
</evidence>
<evidence type="ECO:0000256" key="9">
    <source>
        <dbReference type="ARBA" id="ARBA00023242"/>
    </source>
</evidence>
<keyword evidence="9" id="KW-0539">Nucleus</keyword>
<accession>A0ABR3P5V4</accession>
<evidence type="ECO:0000256" key="10">
    <source>
        <dbReference type="SAM" id="MobiDB-lite"/>
    </source>
</evidence>